<evidence type="ECO:0000313" key="2">
    <source>
        <dbReference type="Proteomes" id="UP001303899"/>
    </source>
</evidence>
<dbReference type="EMBL" id="JAYGIL010000004">
    <property type="protein sequence ID" value="MEA5402160.1"/>
    <property type="molecule type" value="Genomic_DNA"/>
</dbReference>
<comment type="caution">
    <text evidence="1">The sequence shown here is derived from an EMBL/GenBank/DDBJ whole genome shotgun (WGS) entry which is preliminary data.</text>
</comment>
<sequence length="61" mass="7146">MESLEIENIDQIEKSLKRMYVGYVSSELADIDESHERMQMADDYNKLLSILAELRKEKAPK</sequence>
<gene>
    <name evidence="1" type="ORF">VB776_04510</name>
</gene>
<protein>
    <submittedName>
        <fullName evidence="1">Uncharacterized protein</fullName>
    </submittedName>
</protein>
<dbReference type="Proteomes" id="UP001303899">
    <property type="component" value="Unassembled WGS sequence"/>
</dbReference>
<keyword evidence="2" id="KW-1185">Reference proteome</keyword>
<reference evidence="1 2" key="1">
    <citation type="submission" date="2023-12" db="EMBL/GenBank/DDBJ databases">
        <title>Novel species of the genus Arcicella isolated from rivers.</title>
        <authorList>
            <person name="Lu H."/>
        </authorList>
    </citation>
    <scope>NUCLEOTIDE SEQUENCE [LARGE SCALE GENOMIC DNA]</scope>
    <source>
        <strain evidence="1 2">DC2W</strain>
    </source>
</reference>
<organism evidence="1 2">
    <name type="scientific">Arcicella gelida</name>
    <dbReference type="NCBI Taxonomy" id="2984195"/>
    <lineage>
        <taxon>Bacteria</taxon>
        <taxon>Pseudomonadati</taxon>
        <taxon>Bacteroidota</taxon>
        <taxon>Cytophagia</taxon>
        <taxon>Cytophagales</taxon>
        <taxon>Flectobacillaceae</taxon>
        <taxon>Arcicella</taxon>
    </lineage>
</organism>
<proteinExistence type="predicted"/>
<accession>A0ABU5S111</accession>
<dbReference type="RefSeq" id="WP_323326427.1">
    <property type="nucleotide sequence ID" value="NZ_JAYGIL010000004.1"/>
</dbReference>
<evidence type="ECO:0000313" key="1">
    <source>
        <dbReference type="EMBL" id="MEA5402160.1"/>
    </source>
</evidence>
<name>A0ABU5S111_9BACT</name>